<feature type="compositionally biased region" description="Basic and acidic residues" evidence="1">
    <location>
        <begin position="12"/>
        <end position="27"/>
    </location>
</feature>
<dbReference type="AlphaFoldDB" id="A0A3N2BYM4"/>
<reference evidence="2 3" key="1">
    <citation type="submission" date="2018-11" db="EMBL/GenBank/DDBJ databases">
        <title>Sequencing the genomes of 1000 actinobacteria strains.</title>
        <authorList>
            <person name="Klenk H.-P."/>
        </authorList>
    </citation>
    <scope>NUCLEOTIDE SEQUENCE [LARGE SCALE GENOMIC DNA]</scope>
    <source>
        <strain evidence="2 3">DSM 14012</strain>
    </source>
</reference>
<protein>
    <submittedName>
        <fullName evidence="2">Uncharacterized protein</fullName>
    </submittedName>
</protein>
<dbReference type="RefSeq" id="WP_159453397.1">
    <property type="nucleotide sequence ID" value="NZ_FXAP01000003.1"/>
</dbReference>
<evidence type="ECO:0000256" key="1">
    <source>
        <dbReference type="SAM" id="MobiDB-lite"/>
    </source>
</evidence>
<evidence type="ECO:0000313" key="2">
    <source>
        <dbReference type="EMBL" id="ROR80366.1"/>
    </source>
</evidence>
<keyword evidence="3" id="KW-1185">Reference proteome</keyword>
<feature type="region of interest" description="Disordered" evidence="1">
    <location>
        <begin position="1"/>
        <end position="46"/>
    </location>
</feature>
<evidence type="ECO:0000313" key="3">
    <source>
        <dbReference type="Proteomes" id="UP000266915"/>
    </source>
</evidence>
<dbReference type="Proteomes" id="UP000266915">
    <property type="component" value="Unassembled WGS sequence"/>
</dbReference>
<dbReference type="EMBL" id="RKHL01000001">
    <property type="protein sequence ID" value="ROR80366.1"/>
    <property type="molecule type" value="Genomic_DNA"/>
</dbReference>
<proteinExistence type="predicted"/>
<organism evidence="2 3">
    <name type="scientific">Plantibacter flavus</name>
    <dbReference type="NCBI Taxonomy" id="150123"/>
    <lineage>
        <taxon>Bacteria</taxon>
        <taxon>Bacillati</taxon>
        <taxon>Actinomycetota</taxon>
        <taxon>Actinomycetes</taxon>
        <taxon>Micrococcales</taxon>
        <taxon>Microbacteriaceae</taxon>
        <taxon>Plantibacter</taxon>
    </lineage>
</organism>
<feature type="compositionally biased region" description="Acidic residues" evidence="1">
    <location>
        <begin position="28"/>
        <end position="40"/>
    </location>
</feature>
<accession>A0A3N2BYM4</accession>
<gene>
    <name evidence="2" type="ORF">EDD42_0407</name>
</gene>
<sequence length="46" mass="4831">MSSDGPRPGPPHTHDDDVKHDVPKPEEVDPETGTDADGDPVENPSG</sequence>
<comment type="caution">
    <text evidence="2">The sequence shown here is derived from an EMBL/GenBank/DDBJ whole genome shotgun (WGS) entry which is preliminary data.</text>
</comment>
<name>A0A3N2BYM4_9MICO</name>